<feature type="transmembrane region" description="Helical" evidence="1">
    <location>
        <begin position="32"/>
        <end position="53"/>
    </location>
</feature>
<accession>A0A1G7I2R3</accession>
<name>A0A1G7I2R3_9FLAO</name>
<proteinExistence type="predicted"/>
<dbReference type="RefSeq" id="WP_025614668.1">
    <property type="nucleotide sequence ID" value="NZ_FNBD01000007.1"/>
</dbReference>
<evidence type="ECO:0000313" key="2">
    <source>
        <dbReference type="EMBL" id="SDF06878.1"/>
    </source>
</evidence>
<keyword evidence="3" id="KW-1185">Reference proteome</keyword>
<keyword evidence="1" id="KW-0812">Transmembrane</keyword>
<dbReference type="AlphaFoldDB" id="A0A1G7I2R3"/>
<keyword evidence="1" id="KW-1133">Transmembrane helix</keyword>
<keyword evidence="1" id="KW-0472">Membrane</keyword>
<protein>
    <submittedName>
        <fullName evidence="2">Uncharacterized protein</fullName>
    </submittedName>
</protein>
<evidence type="ECO:0000313" key="3">
    <source>
        <dbReference type="Proteomes" id="UP000182114"/>
    </source>
</evidence>
<sequence length="59" mass="6611">MKKLVINLVAYGPVVGYIIYSRATNVPNSGFNWVELVIVILLGIVGSMLGKYLKQKWKD</sequence>
<reference evidence="3" key="1">
    <citation type="submission" date="2016-10" db="EMBL/GenBank/DDBJ databases">
        <authorList>
            <person name="Varghese N."/>
            <person name="Submissions S."/>
        </authorList>
    </citation>
    <scope>NUCLEOTIDE SEQUENCE [LARGE SCALE GENOMIC DNA]</scope>
    <source>
        <strain evidence="3">DSM 24729</strain>
    </source>
</reference>
<evidence type="ECO:0000256" key="1">
    <source>
        <dbReference type="SAM" id="Phobius"/>
    </source>
</evidence>
<organism evidence="2 3">
    <name type="scientific">Cellulophaga baltica</name>
    <dbReference type="NCBI Taxonomy" id="76594"/>
    <lineage>
        <taxon>Bacteria</taxon>
        <taxon>Pseudomonadati</taxon>
        <taxon>Bacteroidota</taxon>
        <taxon>Flavobacteriia</taxon>
        <taxon>Flavobacteriales</taxon>
        <taxon>Flavobacteriaceae</taxon>
        <taxon>Cellulophaga</taxon>
    </lineage>
</organism>
<dbReference type="Proteomes" id="UP000182114">
    <property type="component" value="Unassembled WGS sequence"/>
</dbReference>
<gene>
    <name evidence="2" type="ORF">SAMN04487992_10710</name>
</gene>
<dbReference type="EMBL" id="FNBD01000007">
    <property type="protein sequence ID" value="SDF06878.1"/>
    <property type="molecule type" value="Genomic_DNA"/>
</dbReference>